<sequence length="747" mass="83344">MSGNEEMSTSSDKTWLLHRIVIASHLRFAKFLSGTEAFCMHLRCMGAKIGQHCSIRAINPVSDPQLISLANGVHLGDFSRVVPGYYTSSGYVSGKIEIQDNSVVGSQGLVLPGSVLENDVILGALSVAPANKVLQRGGVFVGSPAAVMVKNTMQSFDDRIEEMDMKYRKVLGNLAANFAGSTLKVSSRYFHRIGAAGKGFLRLYDHLPGFPDHIIFSPGKNYSIIMRHSNCLSSDDDARLDPRGAAIRILSDENSPLLDLTLKTGNAFHARTIGDFAMWLVCGAAAREEHVKHAPHIRDAMWGSLRQADSYTELHYYSNICRLFRFKDGQEMYVKFKLRPFDKRFGEDSGKVEPTGILPPETGAIPRDENDKRPLLFLADDFQKRVNCPDRVRYVLQLQIRPVPDDEIAREIALDCTKPWDETEFPHFDVGEITIDQVLTKGESENLEFNPFLRCHEVDVIRASSCNQSASMDHGRSVVYAICQNLRNKKPLPESWRTFLDQSDVKVDLSGCPMAATLEKNVAKEVTLTRPWYITLWLTTAQPFLQIFLPYFLIGLLIFFPMNSIFYLNNIQQIQMPFFLPLFWVSSGILAGLLCALSKWILVGNKKDGKVKPIWSTGIFMDTTWQAIRTLVGDYFGEITGGTFLFNIWMKLMGSKIAWDKGAYVDSMGAVLNPELMKIEEYGCVGRESLLFGHIYEGEGGKVKYGKIVIRKGGYVGSRAVAMPGVTVGNEGSLGALSLAMKEEFVN</sequence>
<keyword evidence="1" id="KW-0812">Transmembrane</keyword>
<dbReference type="EMBL" id="NKXS01001368">
    <property type="protein sequence ID" value="PIN18966.1"/>
    <property type="molecule type" value="Genomic_DNA"/>
</dbReference>
<name>A0A2G9HN56_9LAMI</name>
<dbReference type="Proteomes" id="UP000231279">
    <property type="component" value="Unassembled WGS sequence"/>
</dbReference>
<feature type="transmembrane region" description="Helical" evidence="1">
    <location>
        <begin position="580"/>
        <end position="602"/>
    </location>
</feature>
<dbReference type="EC" id="1.13.11.61" evidence="2"/>
<accession>A0A2G9HN56</accession>
<evidence type="ECO:0000313" key="3">
    <source>
        <dbReference type="Proteomes" id="UP000231279"/>
    </source>
</evidence>
<evidence type="ECO:0000256" key="1">
    <source>
        <dbReference type="SAM" id="Phobius"/>
    </source>
</evidence>
<comment type="caution">
    <text evidence="2">The sequence shown here is derived from an EMBL/GenBank/DDBJ whole genome shotgun (WGS) entry which is preliminary data.</text>
</comment>
<dbReference type="InterPro" id="IPR011004">
    <property type="entry name" value="Trimer_LpxA-like_sf"/>
</dbReference>
<dbReference type="STRING" id="429701.A0A2G9HN56"/>
<dbReference type="Gene3D" id="2.40.180.10">
    <property type="entry name" value="Catalase core domain"/>
    <property type="match status" value="1"/>
</dbReference>
<keyword evidence="3" id="KW-1185">Reference proteome</keyword>
<keyword evidence="1" id="KW-0472">Membrane</keyword>
<dbReference type="GO" id="GO:0102299">
    <property type="term" value="F:linolenate 9R-lipoxygenase activity"/>
    <property type="evidence" value="ECO:0007669"/>
    <property type="project" value="UniProtKB-EC"/>
</dbReference>
<dbReference type="AlphaFoldDB" id="A0A2G9HN56"/>
<dbReference type="OrthoDB" id="69964at2759"/>
<dbReference type="GO" id="GO:0020037">
    <property type="term" value="F:heme binding"/>
    <property type="evidence" value="ECO:0007669"/>
    <property type="project" value="InterPro"/>
</dbReference>
<dbReference type="GO" id="GO:0004096">
    <property type="term" value="F:catalase activity"/>
    <property type="evidence" value="ECO:0007669"/>
    <property type="project" value="InterPro"/>
</dbReference>
<feature type="transmembrane region" description="Helical" evidence="1">
    <location>
        <begin position="548"/>
        <end position="568"/>
    </location>
</feature>
<evidence type="ECO:0000313" key="2">
    <source>
        <dbReference type="EMBL" id="PIN18966.1"/>
    </source>
</evidence>
<proteinExistence type="predicted"/>
<dbReference type="Gene3D" id="2.160.10.10">
    <property type="entry name" value="Hexapeptide repeat proteins"/>
    <property type="match status" value="1"/>
</dbReference>
<protein>
    <submittedName>
        <fullName evidence="2">Linolenate 9R-lipoxygenase</fullName>
        <ecNumber evidence="2">1.13.11.61</ecNumber>
    </submittedName>
</protein>
<dbReference type="PANTHER" id="PTHR42841">
    <property type="entry name" value="AMINE OXIDASE"/>
    <property type="match status" value="1"/>
</dbReference>
<keyword evidence="2" id="KW-0560">Oxidoreductase</keyword>
<organism evidence="2 3">
    <name type="scientific">Handroanthus impetiginosus</name>
    <dbReference type="NCBI Taxonomy" id="429701"/>
    <lineage>
        <taxon>Eukaryota</taxon>
        <taxon>Viridiplantae</taxon>
        <taxon>Streptophyta</taxon>
        <taxon>Embryophyta</taxon>
        <taxon>Tracheophyta</taxon>
        <taxon>Spermatophyta</taxon>
        <taxon>Magnoliopsida</taxon>
        <taxon>eudicotyledons</taxon>
        <taxon>Gunneridae</taxon>
        <taxon>Pentapetalae</taxon>
        <taxon>asterids</taxon>
        <taxon>lamiids</taxon>
        <taxon>Lamiales</taxon>
        <taxon>Bignoniaceae</taxon>
        <taxon>Crescentiina</taxon>
        <taxon>Tabebuia alliance</taxon>
        <taxon>Handroanthus</taxon>
    </lineage>
</organism>
<gene>
    <name evidence="2" type="ORF">CDL12_08369</name>
</gene>
<dbReference type="GO" id="GO:0006979">
    <property type="term" value="P:response to oxidative stress"/>
    <property type="evidence" value="ECO:0007669"/>
    <property type="project" value="InterPro"/>
</dbReference>
<reference evidence="3" key="1">
    <citation type="journal article" date="2018" name="Gigascience">
        <title>Genome assembly of the Pink Ipe (Handroanthus impetiginosus, Bignoniaceae), a highly valued, ecologically keystone Neotropical timber forest tree.</title>
        <authorList>
            <person name="Silva-Junior O.B."/>
            <person name="Grattapaglia D."/>
            <person name="Novaes E."/>
            <person name="Collevatti R.G."/>
        </authorList>
    </citation>
    <scope>NUCLEOTIDE SEQUENCE [LARGE SCALE GENOMIC DNA]</scope>
    <source>
        <strain evidence="3">cv. UFG-1</strain>
    </source>
</reference>
<dbReference type="PROSITE" id="PS51402">
    <property type="entry name" value="CATALASE_3"/>
    <property type="match status" value="1"/>
</dbReference>
<dbReference type="SUPFAM" id="SSF51161">
    <property type="entry name" value="Trimeric LpxA-like enzymes"/>
    <property type="match status" value="2"/>
</dbReference>
<keyword evidence="1" id="KW-1133">Transmembrane helix</keyword>
<dbReference type="InterPro" id="IPR020835">
    <property type="entry name" value="Catalase_sf"/>
</dbReference>
<dbReference type="SUPFAM" id="SSF56634">
    <property type="entry name" value="Heme-dependent catalase-like"/>
    <property type="match status" value="1"/>
</dbReference>
<dbReference type="InterPro" id="IPR018028">
    <property type="entry name" value="Catalase"/>
</dbReference>